<organism evidence="1 2">
    <name type="scientific">Euphydryas editha</name>
    <name type="common">Edith's checkerspot</name>
    <dbReference type="NCBI Taxonomy" id="104508"/>
    <lineage>
        <taxon>Eukaryota</taxon>
        <taxon>Metazoa</taxon>
        <taxon>Ecdysozoa</taxon>
        <taxon>Arthropoda</taxon>
        <taxon>Hexapoda</taxon>
        <taxon>Insecta</taxon>
        <taxon>Pterygota</taxon>
        <taxon>Neoptera</taxon>
        <taxon>Endopterygota</taxon>
        <taxon>Lepidoptera</taxon>
        <taxon>Glossata</taxon>
        <taxon>Ditrysia</taxon>
        <taxon>Papilionoidea</taxon>
        <taxon>Nymphalidae</taxon>
        <taxon>Nymphalinae</taxon>
        <taxon>Euphydryas</taxon>
    </lineage>
</organism>
<dbReference type="AlphaFoldDB" id="A0AAU9UL53"/>
<comment type="caution">
    <text evidence="1">The sequence shown here is derived from an EMBL/GenBank/DDBJ whole genome shotgun (WGS) entry which is preliminary data.</text>
</comment>
<dbReference type="EMBL" id="CAKOGL010000020">
    <property type="protein sequence ID" value="CAH2098572.1"/>
    <property type="molecule type" value="Genomic_DNA"/>
</dbReference>
<reference evidence="1" key="1">
    <citation type="submission" date="2022-03" db="EMBL/GenBank/DDBJ databases">
        <authorList>
            <person name="Tunstrom K."/>
        </authorList>
    </citation>
    <scope>NUCLEOTIDE SEQUENCE</scope>
</reference>
<dbReference type="Proteomes" id="UP001153954">
    <property type="component" value="Unassembled WGS sequence"/>
</dbReference>
<sequence>MCSYIPVMLQGANLGERHRYLNSLVCQAFAANVSIKEIITIPEKSSIDRIFKIDLASKYRYVEYILQNLKDDDMLYVSRCLKCRWLLEPDYRDIICPLHLNDVLYPEMIQPAVNKMKHWLQINLKDAERCQEFYNYYKSNIEDAIIFFWHCSNEFILSEFPNIVDKLTPVQMRILIENCPSACTLYFEILPSNRPALTRYVNDELNYFNCIKYLLKYNGNSFLDLVEKYFNTSKFDPFGPSTTEFVIKNYKNRVLTKAELYFSSILHKKTFAAHLTNDEAREIILQLARAEYLSNWFSYQNVEPLVKRVKINERAMLKKQVFVEKIIGSPVAEWPYPIPKPLNIDRKSDKYLLDLYHEPYEYTIHEVDSDIYCEACCYTIKRLEKSLLDKLFNRYRFTGFEATFRELSKKLLAETTIEGRMNMMLVLVSKSGGISEQIEKLLNFLVDKHKNETNTLRAAVIRSLVKRERVWAVEDKAWEYFLEFGRDLGLDGSNAELVCREGLHAVIIRHLLHDTPVSETLLAGFLRDFSKLSEYKLNIAEKALIAKRLPSLLISSNPIAFLDVIGEYKLSIKDFPDAVPFLVKAANDDSNLVCRLFDAKMLRRELFHKTFILKQTNAMYLNALRHDVRPLECGKSFTSLASSRRPNHDKFLQTLSLFFSEPGGLAEQHRNSLEEVLAVEPKSWFVRPLCMLWSTELVLKRISDLSTKEKGKDEMKSKILSELKSNVHKSKPTLNIDVIDWQTVGAKAIANKVFICRTKDQERYLKKLSGSKRTAKISLVLSSNTPFAVDNYLHAYTVRRSAALDFGFSFFFKMTIINESVWTAMKYLIENTKNLSNKRHLLKKIEDNTAVPKNIECDYWVFVYNTFLKIDYKRAMPILCRLENLLPQVDQTIMKNIVNDFIDNDLNVDKFVKNKTGNFVLGIYAGGEKKLYWTWGAEPMKGRAS</sequence>
<proteinExistence type="predicted"/>
<keyword evidence="2" id="KW-1185">Reference proteome</keyword>
<accession>A0AAU9UL53</accession>
<evidence type="ECO:0000313" key="1">
    <source>
        <dbReference type="EMBL" id="CAH2098572.1"/>
    </source>
</evidence>
<evidence type="ECO:0000313" key="2">
    <source>
        <dbReference type="Proteomes" id="UP001153954"/>
    </source>
</evidence>
<protein>
    <submittedName>
        <fullName evidence="1">Uncharacterized protein</fullName>
    </submittedName>
</protein>
<name>A0AAU9UL53_EUPED</name>
<gene>
    <name evidence="1" type="ORF">EEDITHA_LOCUS13674</name>
</gene>